<sequence>MPETLHDTLRQLHEQLADLDELQPSQREELQTAVTEIQESLDRFDIRSADLAKRLHEDTETFSSKHPDIARTVGQVADTLAQMGI</sequence>
<organism evidence="1 2">
    <name type="scientific">Stieleria bergensis</name>
    <dbReference type="NCBI Taxonomy" id="2528025"/>
    <lineage>
        <taxon>Bacteria</taxon>
        <taxon>Pseudomonadati</taxon>
        <taxon>Planctomycetota</taxon>
        <taxon>Planctomycetia</taxon>
        <taxon>Pirellulales</taxon>
        <taxon>Pirellulaceae</taxon>
        <taxon>Stieleria</taxon>
    </lineage>
</organism>
<dbReference type="Pfam" id="PF14357">
    <property type="entry name" value="DUF4404"/>
    <property type="match status" value="1"/>
</dbReference>
<evidence type="ECO:0000313" key="1">
    <source>
        <dbReference type="EMBL" id="QDT61420.1"/>
    </source>
</evidence>
<dbReference type="AlphaFoldDB" id="A0A517SZ52"/>
<protein>
    <recommendedName>
        <fullName evidence="3">DUF4404 domain-containing protein</fullName>
    </recommendedName>
</protein>
<evidence type="ECO:0008006" key="3">
    <source>
        <dbReference type="Google" id="ProtNLM"/>
    </source>
</evidence>
<dbReference type="RefSeq" id="WP_145278623.1">
    <property type="nucleotide sequence ID" value="NZ_CP036272.1"/>
</dbReference>
<name>A0A517SZ52_9BACT</name>
<dbReference type="EMBL" id="CP036272">
    <property type="protein sequence ID" value="QDT61420.1"/>
    <property type="molecule type" value="Genomic_DNA"/>
</dbReference>
<dbReference type="InterPro" id="IPR025516">
    <property type="entry name" value="DUF4404"/>
</dbReference>
<accession>A0A517SZ52</accession>
<dbReference type="Proteomes" id="UP000315003">
    <property type="component" value="Chromosome"/>
</dbReference>
<keyword evidence="2" id="KW-1185">Reference proteome</keyword>
<gene>
    <name evidence="1" type="ORF">SV7mr_39550</name>
</gene>
<dbReference type="OrthoDB" id="281328at2"/>
<proteinExistence type="predicted"/>
<evidence type="ECO:0000313" key="2">
    <source>
        <dbReference type="Proteomes" id="UP000315003"/>
    </source>
</evidence>
<reference evidence="1 2" key="1">
    <citation type="submission" date="2019-02" db="EMBL/GenBank/DDBJ databases">
        <title>Deep-cultivation of Planctomycetes and their phenomic and genomic characterization uncovers novel biology.</title>
        <authorList>
            <person name="Wiegand S."/>
            <person name="Jogler M."/>
            <person name="Boedeker C."/>
            <person name="Pinto D."/>
            <person name="Vollmers J."/>
            <person name="Rivas-Marin E."/>
            <person name="Kohn T."/>
            <person name="Peeters S.H."/>
            <person name="Heuer A."/>
            <person name="Rast P."/>
            <person name="Oberbeckmann S."/>
            <person name="Bunk B."/>
            <person name="Jeske O."/>
            <person name="Meyerdierks A."/>
            <person name="Storesund J.E."/>
            <person name="Kallscheuer N."/>
            <person name="Luecker S."/>
            <person name="Lage O.M."/>
            <person name="Pohl T."/>
            <person name="Merkel B.J."/>
            <person name="Hornburger P."/>
            <person name="Mueller R.-W."/>
            <person name="Bruemmer F."/>
            <person name="Labrenz M."/>
            <person name="Spormann A.M."/>
            <person name="Op den Camp H."/>
            <person name="Overmann J."/>
            <person name="Amann R."/>
            <person name="Jetten M.S.M."/>
            <person name="Mascher T."/>
            <person name="Medema M.H."/>
            <person name="Devos D.P."/>
            <person name="Kaster A.-K."/>
            <person name="Ovreas L."/>
            <person name="Rohde M."/>
            <person name="Galperin M.Y."/>
            <person name="Jogler C."/>
        </authorList>
    </citation>
    <scope>NUCLEOTIDE SEQUENCE [LARGE SCALE GENOMIC DNA]</scope>
    <source>
        <strain evidence="1 2">SV_7m_r</strain>
    </source>
</reference>